<keyword evidence="1" id="KW-1133">Transmembrane helix</keyword>
<feature type="transmembrane region" description="Helical" evidence="1">
    <location>
        <begin position="134"/>
        <end position="159"/>
    </location>
</feature>
<sequence length="223" mass="23498">MNTRLLLGLLLVLLSLRGQAQQPTGGAAALPAPSDIILLTNGTEIPARVLLISPAAVRYLPVPAAGNQPAAPDTLSLARQEVFLVRFANGTKEVLQPEEQPTASTSPLVGMSADQRYQQGRADARKHYKPAKGVFWGTFGSSFYPIGVLGGVVTGVAVGTTPPRRQNLKAPQPELLNDADYYKGYRKQAQARKLGKAAEGLGVAAGIQVAVIIVVVATFLGSY</sequence>
<keyword evidence="1" id="KW-0812">Transmembrane</keyword>
<accession>A0ABP8JLB5</accession>
<evidence type="ECO:0000256" key="2">
    <source>
        <dbReference type="SAM" id="SignalP"/>
    </source>
</evidence>
<keyword evidence="2" id="KW-0732">Signal</keyword>
<dbReference type="RefSeq" id="WP_345227674.1">
    <property type="nucleotide sequence ID" value="NZ_BAABHA010000015.1"/>
</dbReference>
<comment type="caution">
    <text evidence="3">The sequence shown here is derived from an EMBL/GenBank/DDBJ whole genome shotgun (WGS) entry which is preliminary data.</text>
</comment>
<reference evidence="4" key="1">
    <citation type="journal article" date="2019" name="Int. J. Syst. Evol. Microbiol.">
        <title>The Global Catalogue of Microorganisms (GCM) 10K type strain sequencing project: providing services to taxonomists for standard genome sequencing and annotation.</title>
        <authorList>
            <consortium name="The Broad Institute Genomics Platform"/>
            <consortium name="The Broad Institute Genome Sequencing Center for Infectious Disease"/>
            <person name="Wu L."/>
            <person name="Ma J."/>
        </authorList>
    </citation>
    <scope>NUCLEOTIDE SEQUENCE [LARGE SCALE GENOMIC DNA]</scope>
    <source>
        <strain evidence="4">JCM 17924</strain>
    </source>
</reference>
<evidence type="ECO:0000313" key="4">
    <source>
        <dbReference type="Proteomes" id="UP001500454"/>
    </source>
</evidence>
<name>A0ABP8JLB5_9BACT</name>
<keyword evidence="4" id="KW-1185">Reference proteome</keyword>
<proteinExistence type="predicted"/>
<keyword evidence="1" id="KW-0472">Membrane</keyword>
<protein>
    <recommendedName>
        <fullName evidence="5">PEGA domain-containing protein</fullName>
    </recommendedName>
</protein>
<dbReference type="EMBL" id="BAABHA010000015">
    <property type="protein sequence ID" value="GAA4392573.1"/>
    <property type="molecule type" value="Genomic_DNA"/>
</dbReference>
<feature type="transmembrane region" description="Helical" evidence="1">
    <location>
        <begin position="200"/>
        <end position="220"/>
    </location>
</feature>
<feature type="chain" id="PRO_5047441071" description="PEGA domain-containing protein" evidence="2">
    <location>
        <begin position="21"/>
        <end position="223"/>
    </location>
</feature>
<gene>
    <name evidence="3" type="ORF">GCM10023186_43250</name>
</gene>
<organism evidence="3 4">
    <name type="scientific">Hymenobacter koreensis</name>
    <dbReference type="NCBI Taxonomy" id="1084523"/>
    <lineage>
        <taxon>Bacteria</taxon>
        <taxon>Pseudomonadati</taxon>
        <taxon>Bacteroidota</taxon>
        <taxon>Cytophagia</taxon>
        <taxon>Cytophagales</taxon>
        <taxon>Hymenobacteraceae</taxon>
        <taxon>Hymenobacter</taxon>
    </lineage>
</organism>
<dbReference type="Proteomes" id="UP001500454">
    <property type="component" value="Unassembled WGS sequence"/>
</dbReference>
<evidence type="ECO:0000256" key="1">
    <source>
        <dbReference type="SAM" id="Phobius"/>
    </source>
</evidence>
<feature type="signal peptide" evidence="2">
    <location>
        <begin position="1"/>
        <end position="20"/>
    </location>
</feature>
<evidence type="ECO:0000313" key="3">
    <source>
        <dbReference type="EMBL" id="GAA4392573.1"/>
    </source>
</evidence>
<evidence type="ECO:0008006" key="5">
    <source>
        <dbReference type="Google" id="ProtNLM"/>
    </source>
</evidence>